<dbReference type="Proteomes" id="UP001200537">
    <property type="component" value="Unassembled WGS sequence"/>
</dbReference>
<comment type="caution">
    <text evidence="9">The sequence shown here is derived from an EMBL/GenBank/DDBJ whole genome shotgun (WGS) entry which is preliminary data.</text>
</comment>
<organism evidence="9 10">
    <name type="scientific">Varibaculum cambriense</name>
    <dbReference type="NCBI Taxonomy" id="184870"/>
    <lineage>
        <taxon>Bacteria</taxon>
        <taxon>Bacillati</taxon>
        <taxon>Actinomycetota</taxon>
        <taxon>Actinomycetes</taxon>
        <taxon>Actinomycetales</taxon>
        <taxon>Actinomycetaceae</taxon>
        <taxon>Varibaculum</taxon>
    </lineage>
</organism>
<evidence type="ECO:0000313" key="9">
    <source>
        <dbReference type="EMBL" id="MCG4618193.1"/>
    </source>
</evidence>
<feature type="compositionally biased region" description="Low complexity" evidence="6">
    <location>
        <begin position="46"/>
        <end position="57"/>
    </location>
</feature>
<dbReference type="RefSeq" id="WP_024059614.1">
    <property type="nucleotide sequence ID" value="NZ_JAKNHJ010000012.1"/>
</dbReference>
<dbReference type="InterPro" id="IPR036249">
    <property type="entry name" value="Thioredoxin-like_sf"/>
</dbReference>
<dbReference type="PANTHER" id="PTHR13887">
    <property type="entry name" value="GLUTATHIONE S-TRANSFERASE KAPPA"/>
    <property type="match status" value="1"/>
</dbReference>
<proteinExistence type="inferred from homology"/>
<evidence type="ECO:0000259" key="8">
    <source>
        <dbReference type="Pfam" id="PF13462"/>
    </source>
</evidence>
<evidence type="ECO:0000256" key="7">
    <source>
        <dbReference type="SAM" id="Phobius"/>
    </source>
</evidence>
<keyword evidence="2" id="KW-0732">Signal</keyword>
<evidence type="ECO:0000256" key="2">
    <source>
        <dbReference type="ARBA" id="ARBA00022729"/>
    </source>
</evidence>
<dbReference type="AlphaFoldDB" id="A0AAJ1BC85"/>
<dbReference type="PANTHER" id="PTHR13887:SF14">
    <property type="entry name" value="DISULFIDE BOND FORMATION PROTEIN D"/>
    <property type="match status" value="1"/>
</dbReference>
<name>A0AAJ1BC85_9ACTO</name>
<feature type="compositionally biased region" description="Polar residues" evidence="6">
    <location>
        <begin position="58"/>
        <end position="71"/>
    </location>
</feature>
<evidence type="ECO:0000256" key="1">
    <source>
        <dbReference type="ARBA" id="ARBA00005791"/>
    </source>
</evidence>
<keyword evidence="3" id="KW-0560">Oxidoreductase</keyword>
<dbReference type="InterPro" id="IPR012336">
    <property type="entry name" value="Thioredoxin-like_fold"/>
</dbReference>
<dbReference type="EMBL" id="JAKNHJ010000012">
    <property type="protein sequence ID" value="MCG4618193.1"/>
    <property type="molecule type" value="Genomic_DNA"/>
</dbReference>
<feature type="domain" description="Thioredoxin-like fold" evidence="8">
    <location>
        <begin position="98"/>
        <end position="266"/>
    </location>
</feature>
<evidence type="ECO:0000313" key="10">
    <source>
        <dbReference type="Proteomes" id="UP001200537"/>
    </source>
</evidence>
<dbReference type="SUPFAM" id="SSF52833">
    <property type="entry name" value="Thioredoxin-like"/>
    <property type="match status" value="1"/>
</dbReference>
<dbReference type="Gene3D" id="3.40.30.10">
    <property type="entry name" value="Glutaredoxin"/>
    <property type="match status" value="1"/>
</dbReference>
<protein>
    <submittedName>
        <fullName evidence="9">Thioredoxin domain-containing protein</fullName>
    </submittedName>
</protein>
<evidence type="ECO:0000256" key="3">
    <source>
        <dbReference type="ARBA" id="ARBA00023002"/>
    </source>
</evidence>
<keyword evidence="7" id="KW-0472">Membrane</keyword>
<comment type="similarity">
    <text evidence="1">Belongs to the thioredoxin family. DsbA subfamily.</text>
</comment>
<evidence type="ECO:0000256" key="5">
    <source>
        <dbReference type="ARBA" id="ARBA00023284"/>
    </source>
</evidence>
<keyword evidence="7" id="KW-1133">Transmembrane helix</keyword>
<keyword evidence="4" id="KW-1015">Disulfide bond</keyword>
<keyword evidence="5" id="KW-0676">Redox-active center</keyword>
<reference evidence="9" key="1">
    <citation type="submission" date="2022-01" db="EMBL/GenBank/DDBJ databases">
        <title>Collection of gut derived symbiotic bacterial strains cultured from healthy donors.</title>
        <authorList>
            <person name="Lin H."/>
            <person name="Kohout C."/>
            <person name="Waligurski E."/>
            <person name="Pamer E.G."/>
        </authorList>
    </citation>
    <scope>NUCLEOTIDE SEQUENCE</scope>
    <source>
        <strain evidence="9">DFI.7.46</strain>
    </source>
</reference>
<sequence length="275" mass="29374">MSDSRKAAPNKKKPAAVMILTLLAISVLVLVFFIAYYLGSNSDTAASPSQTPAATQSGQSAQSTEPHSQQLPEGVTAVSEEQAKKVIKSFYRNDKADPRAIGDPKAPVTMIQFSDFSCPMCYQYESAVFPQLKPYIDNGTLRIEFNNFSIFASQYHSDLAAAGSIAAAKQGKFWEYVAAATKLAAQDGNGHISWNKELVTQAAQASGVGNLSRFNQDLEADDTATTVKNETSAAQAVGLSGTPAFFINDYVITGALPADSFIQTIEIAAKTAKTH</sequence>
<gene>
    <name evidence="9" type="ORF">L0M99_06765</name>
</gene>
<evidence type="ECO:0000256" key="4">
    <source>
        <dbReference type="ARBA" id="ARBA00023157"/>
    </source>
</evidence>
<feature type="transmembrane region" description="Helical" evidence="7">
    <location>
        <begin position="15"/>
        <end position="38"/>
    </location>
</feature>
<accession>A0AAJ1BC85</accession>
<feature type="region of interest" description="Disordered" evidence="6">
    <location>
        <begin position="46"/>
        <end position="75"/>
    </location>
</feature>
<evidence type="ECO:0000256" key="6">
    <source>
        <dbReference type="SAM" id="MobiDB-lite"/>
    </source>
</evidence>
<dbReference type="Pfam" id="PF13462">
    <property type="entry name" value="Thioredoxin_4"/>
    <property type="match status" value="1"/>
</dbReference>
<dbReference type="GO" id="GO:0016491">
    <property type="term" value="F:oxidoreductase activity"/>
    <property type="evidence" value="ECO:0007669"/>
    <property type="project" value="UniProtKB-KW"/>
</dbReference>
<keyword evidence="7" id="KW-0812">Transmembrane</keyword>